<dbReference type="EMBL" id="BPLR01002569">
    <property type="protein sequence ID" value="GIX75216.1"/>
    <property type="molecule type" value="Genomic_DNA"/>
</dbReference>
<keyword evidence="3" id="KW-1185">Reference proteome</keyword>
<sequence length="150" mass="17067">MTFRRHPIECVKKCSVVTKLALQAISLKFYPAQQDAIYFFCERCSVKKRSDSPYDTLRPGSDGLEVLVPLEDGELGVSHLHRVEEGRRACSWRSQENSGSGRRVARASGLHSRPPSRERERALYCNGIKISSLWVPVTLLTEWGPEQHDR</sequence>
<reference evidence="2 3" key="1">
    <citation type="submission" date="2021-06" db="EMBL/GenBank/DDBJ databases">
        <title>Caerostris extrusa draft genome.</title>
        <authorList>
            <person name="Kono N."/>
            <person name="Arakawa K."/>
        </authorList>
    </citation>
    <scope>NUCLEOTIDE SEQUENCE [LARGE SCALE GENOMIC DNA]</scope>
</reference>
<comment type="caution">
    <text evidence="2">The sequence shown here is derived from an EMBL/GenBank/DDBJ whole genome shotgun (WGS) entry which is preliminary data.</text>
</comment>
<proteinExistence type="predicted"/>
<evidence type="ECO:0000256" key="1">
    <source>
        <dbReference type="SAM" id="MobiDB-lite"/>
    </source>
</evidence>
<dbReference type="Proteomes" id="UP001054945">
    <property type="component" value="Unassembled WGS sequence"/>
</dbReference>
<name>A0AAV4MTA1_CAEEX</name>
<protein>
    <submittedName>
        <fullName evidence="2">Uncharacterized protein</fullName>
    </submittedName>
</protein>
<accession>A0AAV4MTA1</accession>
<gene>
    <name evidence="2" type="ORF">CEXT_407781</name>
</gene>
<dbReference type="AlphaFoldDB" id="A0AAV4MTA1"/>
<feature type="region of interest" description="Disordered" evidence="1">
    <location>
        <begin position="91"/>
        <end position="114"/>
    </location>
</feature>
<evidence type="ECO:0000313" key="2">
    <source>
        <dbReference type="EMBL" id="GIX75216.1"/>
    </source>
</evidence>
<organism evidence="2 3">
    <name type="scientific">Caerostris extrusa</name>
    <name type="common">Bark spider</name>
    <name type="synonym">Caerostris bankana</name>
    <dbReference type="NCBI Taxonomy" id="172846"/>
    <lineage>
        <taxon>Eukaryota</taxon>
        <taxon>Metazoa</taxon>
        <taxon>Ecdysozoa</taxon>
        <taxon>Arthropoda</taxon>
        <taxon>Chelicerata</taxon>
        <taxon>Arachnida</taxon>
        <taxon>Araneae</taxon>
        <taxon>Araneomorphae</taxon>
        <taxon>Entelegynae</taxon>
        <taxon>Araneoidea</taxon>
        <taxon>Araneidae</taxon>
        <taxon>Caerostris</taxon>
    </lineage>
</organism>
<evidence type="ECO:0000313" key="3">
    <source>
        <dbReference type="Proteomes" id="UP001054945"/>
    </source>
</evidence>